<name>A0ABV3Y5Q4_9ACTN</name>
<reference evidence="1 2" key="1">
    <citation type="submission" date="2024-07" db="EMBL/GenBank/DDBJ databases">
        <title>Draft Genome Sequence of Ferrimicrobium acidiphilum Strain YE2023, Isolated from a Pulp of Bioleach Reactor.</title>
        <authorList>
            <person name="Elkina Y.A."/>
            <person name="Bulaeva A.G."/>
            <person name="Beletsky A.V."/>
            <person name="Mardanov A.V."/>
        </authorList>
    </citation>
    <scope>NUCLEOTIDE SEQUENCE [LARGE SCALE GENOMIC DNA]</scope>
    <source>
        <strain evidence="1 2">YE2023</strain>
    </source>
</reference>
<evidence type="ECO:0000313" key="1">
    <source>
        <dbReference type="EMBL" id="MEX6429779.1"/>
    </source>
</evidence>
<proteinExistence type="predicted"/>
<dbReference type="PANTHER" id="PTHR35802">
    <property type="entry name" value="PROTEASE SYNTHASE AND SPORULATION PROTEIN PAI 2"/>
    <property type="match status" value="1"/>
</dbReference>
<gene>
    <name evidence="1" type="ORF">AB6A68_08000</name>
</gene>
<dbReference type="EMBL" id="JBFSHR010000025">
    <property type="protein sequence ID" value="MEX6429779.1"/>
    <property type="molecule type" value="Genomic_DNA"/>
</dbReference>
<dbReference type="Proteomes" id="UP001560267">
    <property type="component" value="Unassembled WGS sequence"/>
</dbReference>
<dbReference type="Pfam" id="PF04299">
    <property type="entry name" value="FMN_bind_2"/>
    <property type="match status" value="1"/>
</dbReference>
<keyword evidence="2" id="KW-1185">Reference proteome</keyword>
<dbReference type="InterPro" id="IPR007396">
    <property type="entry name" value="TR_PAI2-type"/>
</dbReference>
<dbReference type="InterPro" id="IPR012349">
    <property type="entry name" value="Split_barrel_FMN-bd"/>
</dbReference>
<dbReference type="PIRSF" id="PIRSF010372">
    <property type="entry name" value="PaiB"/>
    <property type="match status" value="1"/>
</dbReference>
<comment type="caution">
    <text evidence="1">The sequence shown here is derived from an EMBL/GenBank/DDBJ whole genome shotgun (WGS) entry which is preliminary data.</text>
</comment>
<accession>A0ABV3Y5Q4</accession>
<dbReference type="Gene3D" id="2.30.110.10">
    <property type="entry name" value="Electron Transport, Fmn-binding Protein, Chain A"/>
    <property type="match status" value="1"/>
</dbReference>
<evidence type="ECO:0000313" key="2">
    <source>
        <dbReference type="Proteomes" id="UP001560267"/>
    </source>
</evidence>
<dbReference type="SUPFAM" id="SSF50475">
    <property type="entry name" value="FMN-binding split barrel"/>
    <property type="match status" value="1"/>
</dbReference>
<sequence>MSPARIFYTDDERALIALAERHPFGDLITVGSTGPLTTAVPLLIAKVQEHLVITGHLTRTNAQWRQSRTDLEALVVFRAEHGYVSPRWYRSSAQDQRHVPTWNYSRVEARGTIEFFTDDEELLALVTELTARFEPPAPQGWAPSKSPDDYIRSQLKAIVGFRVLVNEFTGIRKLSQNKPIIDREAVIRSFNELGQSVLASSMQELLVDADEPR</sequence>
<dbReference type="PANTHER" id="PTHR35802:SF1">
    <property type="entry name" value="PROTEASE SYNTHASE AND SPORULATION PROTEIN PAI 2"/>
    <property type="match status" value="1"/>
</dbReference>
<organism evidence="1 2">
    <name type="scientific">Ferrimicrobium acidiphilum</name>
    <dbReference type="NCBI Taxonomy" id="121039"/>
    <lineage>
        <taxon>Bacteria</taxon>
        <taxon>Bacillati</taxon>
        <taxon>Actinomycetota</taxon>
        <taxon>Acidimicrobiia</taxon>
        <taxon>Acidimicrobiales</taxon>
        <taxon>Acidimicrobiaceae</taxon>
        <taxon>Ferrimicrobium</taxon>
    </lineage>
</organism>
<dbReference type="RefSeq" id="WP_298384559.1">
    <property type="nucleotide sequence ID" value="NZ_JBFSHR010000025.1"/>
</dbReference>
<protein>
    <submittedName>
        <fullName evidence="1">FMN-binding negative transcriptional regulator</fullName>
    </submittedName>
</protein>